<keyword evidence="7 12" id="KW-0812">Transmembrane</keyword>
<dbReference type="PANTHER" id="PTHR12266">
    <property type="entry name" value="NA+/CA2+ K+ INDEPENDENT EXCHANGER"/>
    <property type="match status" value="1"/>
</dbReference>
<protein>
    <recommendedName>
        <fullName evidence="18">RRM domain-containing protein</fullName>
    </recommendedName>
</protein>
<dbReference type="OrthoDB" id="407410at2759"/>
<feature type="transmembrane region" description="Helical" evidence="12">
    <location>
        <begin position="76"/>
        <end position="100"/>
    </location>
</feature>
<dbReference type="Pfam" id="PF01699">
    <property type="entry name" value="Na_Ca_ex"/>
    <property type="match status" value="2"/>
</dbReference>
<evidence type="ECO:0008006" key="18">
    <source>
        <dbReference type="Google" id="ProtNLM"/>
    </source>
</evidence>
<feature type="compositionally biased region" description="Basic and acidic residues" evidence="11">
    <location>
        <begin position="1230"/>
        <end position="1243"/>
    </location>
</feature>
<keyword evidence="10 12" id="KW-0472">Membrane</keyword>
<feature type="region of interest" description="Disordered" evidence="11">
    <location>
        <begin position="710"/>
        <end position="734"/>
    </location>
</feature>
<feature type="compositionally biased region" description="Polar residues" evidence="11">
    <location>
        <begin position="716"/>
        <end position="733"/>
    </location>
</feature>
<name>A0A1X2IE68_9FUNG</name>
<feature type="compositionally biased region" description="Polar residues" evidence="11">
    <location>
        <begin position="1145"/>
        <end position="1156"/>
    </location>
</feature>
<dbReference type="GO" id="GO:0006874">
    <property type="term" value="P:intracellular calcium ion homeostasis"/>
    <property type="evidence" value="ECO:0007669"/>
    <property type="project" value="TreeGrafter"/>
</dbReference>
<feature type="compositionally biased region" description="Pro residues" evidence="11">
    <location>
        <begin position="1176"/>
        <end position="1185"/>
    </location>
</feature>
<feature type="transmembrane region" description="Helical" evidence="12">
    <location>
        <begin position="756"/>
        <end position="775"/>
    </location>
</feature>
<keyword evidence="3" id="KW-0813">Transport</keyword>
<dbReference type="STRING" id="90262.A0A1X2IE68"/>
<accession>A0A1X2IE68</accession>
<feature type="region of interest" description="Disordered" evidence="11">
    <location>
        <begin position="676"/>
        <end position="695"/>
    </location>
</feature>
<feature type="region of interest" description="Disordered" evidence="11">
    <location>
        <begin position="1114"/>
        <end position="1191"/>
    </location>
</feature>
<reference evidence="16 17" key="1">
    <citation type="submission" date="2016-07" db="EMBL/GenBank/DDBJ databases">
        <title>Pervasive Adenine N6-methylation of Active Genes in Fungi.</title>
        <authorList>
            <consortium name="DOE Joint Genome Institute"/>
            <person name="Mondo S.J."/>
            <person name="Dannebaum R.O."/>
            <person name="Kuo R.C."/>
            <person name="Labutti K."/>
            <person name="Haridas S."/>
            <person name="Kuo A."/>
            <person name="Salamov A."/>
            <person name="Ahrendt S.R."/>
            <person name="Lipzen A."/>
            <person name="Sullivan W."/>
            <person name="Andreopoulos W.B."/>
            <person name="Clum A."/>
            <person name="Lindquist E."/>
            <person name="Daum C."/>
            <person name="Ramamoorthy G.K."/>
            <person name="Gryganskyi A."/>
            <person name="Culley D."/>
            <person name="Magnuson J.K."/>
            <person name="James T.Y."/>
            <person name="O'Malley M.A."/>
            <person name="Stajich J.E."/>
            <person name="Spatafora J.W."/>
            <person name="Visel A."/>
            <person name="Grigoriev I.V."/>
        </authorList>
    </citation>
    <scope>NUCLEOTIDE SEQUENCE [LARGE SCALE GENOMIC DNA]</scope>
    <source>
        <strain evidence="16 17">NRRL 1336</strain>
    </source>
</reference>
<evidence type="ECO:0000256" key="9">
    <source>
        <dbReference type="ARBA" id="ARBA00022989"/>
    </source>
</evidence>
<dbReference type="InterPro" id="IPR012677">
    <property type="entry name" value="Nucleotide-bd_a/b_plait_sf"/>
</dbReference>
<feature type="region of interest" description="Disordered" evidence="11">
    <location>
        <begin position="1917"/>
        <end position="2053"/>
    </location>
</feature>
<dbReference type="EMBL" id="MCGE01000014">
    <property type="protein sequence ID" value="ORZ14779.1"/>
    <property type="molecule type" value="Genomic_DNA"/>
</dbReference>
<feature type="compositionally biased region" description="Basic and acidic residues" evidence="11">
    <location>
        <begin position="1129"/>
        <end position="1139"/>
    </location>
</feature>
<dbReference type="SUPFAM" id="SSF82199">
    <property type="entry name" value="SET domain"/>
    <property type="match status" value="1"/>
</dbReference>
<feature type="compositionally biased region" description="Low complexity" evidence="11">
    <location>
        <begin position="1274"/>
        <end position="1285"/>
    </location>
</feature>
<keyword evidence="8" id="KW-0694">RNA-binding</keyword>
<keyword evidence="13" id="KW-0732">Signal</keyword>
<dbReference type="InterPro" id="IPR001214">
    <property type="entry name" value="SET_dom"/>
</dbReference>
<feature type="region of interest" description="Disordered" evidence="11">
    <location>
        <begin position="458"/>
        <end position="510"/>
    </location>
</feature>
<evidence type="ECO:0000256" key="3">
    <source>
        <dbReference type="ARBA" id="ARBA00022448"/>
    </source>
</evidence>
<dbReference type="InterPro" id="IPR035979">
    <property type="entry name" value="RBD_domain_sf"/>
</dbReference>
<dbReference type="InterPro" id="IPR051359">
    <property type="entry name" value="CaCA_antiporter"/>
</dbReference>
<feature type="region of interest" description="Disordered" evidence="11">
    <location>
        <begin position="2071"/>
        <end position="2090"/>
    </location>
</feature>
<dbReference type="Gene3D" id="1.20.1420.30">
    <property type="entry name" value="NCX, central ion-binding region"/>
    <property type="match status" value="2"/>
</dbReference>
<feature type="region of interest" description="Disordered" evidence="11">
    <location>
        <begin position="1532"/>
        <end position="1558"/>
    </location>
</feature>
<feature type="transmembrane region" description="Helical" evidence="12">
    <location>
        <begin position="879"/>
        <end position="899"/>
    </location>
</feature>
<comment type="similarity">
    <text evidence="2">Belongs to the Ca(2+):cation antiporter (CaCA) (TC 2.A.19) family.</text>
</comment>
<feature type="region of interest" description="Disordered" evidence="11">
    <location>
        <begin position="1469"/>
        <end position="1515"/>
    </location>
</feature>
<feature type="signal peptide" evidence="13">
    <location>
        <begin position="1"/>
        <end position="28"/>
    </location>
</feature>
<feature type="compositionally biased region" description="Polar residues" evidence="11">
    <location>
        <begin position="676"/>
        <end position="685"/>
    </location>
</feature>
<evidence type="ECO:0000256" key="8">
    <source>
        <dbReference type="ARBA" id="ARBA00022884"/>
    </source>
</evidence>
<dbReference type="InterPro" id="IPR003616">
    <property type="entry name" value="Post-SET_dom"/>
</dbReference>
<dbReference type="InterPro" id="IPR044880">
    <property type="entry name" value="NCX_ion-bd_dom_sf"/>
</dbReference>
<dbReference type="Proteomes" id="UP000193560">
    <property type="component" value="Unassembled WGS sequence"/>
</dbReference>
<feature type="region of interest" description="Disordered" evidence="11">
    <location>
        <begin position="965"/>
        <end position="988"/>
    </location>
</feature>
<dbReference type="Gene3D" id="2.170.270.10">
    <property type="entry name" value="SET domain"/>
    <property type="match status" value="1"/>
</dbReference>
<dbReference type="CDD" id="cd00590">
    <property type="entry name" value="RRM_SF"/>
    <property type="match status" value="1"/>
</dbReference>
<feature type="compositionally biased region" description="Basic and acidic residues" evidence="11">
    <location>
        <begin position="1375"/>
        <end position="1391"/>
    </location>
</feature>
<feature type="compositionally biased region" description="Low complexity" evidence="11">
    <location>
        <begin position="1162"/>
        <end position="1175"/>
    </location>
</feature>
<dbReference type="GO" id="GO:0008324">
    <property type="term" value="F:monoatomic cation transmembrane transporter activity"/>
    <property type="evidence" value="ECO:0007669"/>
    <property type="project" value="TreeGrafter"/>
</dbReference>
<comment type="subcellular location">
    <subcellularLocation>
        <location evidence="1">Membrane</location>
        <topology evidence="1">Multi-pass membrane protein</topology>
    </subcellularLocation>
</comment>
<feature type="compositionally biased region" description="Low complexity" evidence="11">
    <location>
        <begin position="1469"/>
        <end position="1479"/>
    </location>
</feature>
<feature type="region of interest" description="Disordered" evidence="11">
    <location>
        <begin position="1230"/>
        <end position="1393"/>
    </location>
</feature>
<evidence type="ECO:0000256" key="2">
    <source>
        <dbReference type="ARBA" id="ARBA00008170"/>
    </source>
</evidence>
<keyword evidence="5" id="KW-0808">Transferase</keyword>
<evidence type="ECO:0000256" key="12">
    <source>
        <dbReference type="SAM" id="Phobius"/>
    </source>
</evidence>
<feature type="compositionally biased region" description="Low complexity" evidence="11">
    <location>
        <begin position="686"/>
        <end position="695"/>
    </location>
</feature>
<dbReference type="GO" id="GO:0003723">
    <property type="term" value="F:RNA binding"/>
    <property type="evidence" value="ECO:0007669"/>
    <property type="project" value="UniProtKB-KW"/>
</dbReference>
<gene>
    <name evidence="16" type="ORF">BCR42DRAFT_452505</name>
</gene>
<dbReference type="Gene3D" id="3.30.70.330">
    <property type="match status" value="1"/>
</dbReference>
<dbReference type="PROSITE" id="PS50868">
    <property type="entry name" value="POST_SET"/>
    <property type="match status" value="1"/>
</dbReference>
<evidence type="ECO:0000256" key="4">
    <source>
        <dbReference type="ARBA" id="ARBA00022603"/>
    </source>
</evidence>
<evidence type="ECO:0000256" key="10">
    <source>
        <dbReference type="ARBA" id="ARBA00023136"/>
    </source>
</evidence>
<comment type="caution">
    <text evidence="16">The sequence shown here is derived from an EMBL/GenBank/DDBJ whole genome shotgun (WGS) entry which is preliminary data.</text>
</comment>
<evidence type="ECO:0000313" key="16">
    <source>
        <dbReference type="EMBL" id="ORZ14779.1"/>
    </source>
</evidence>
<evidence type="ECO:0000256" key="5">
    <source>
        <dbReference type="ARBA" id="ARBA00022679"/>
    </source>
</evidence>
<dbReference type="SMART" id="SM00317">
    <property type="entry name" value="SET"/>
    <property type="match status" value="1"/>
</dbReference>
<dbReference type="InterPro" id="IPR004837">
    <property type="entry name" value="NaCa_Exmemb"/>
</dbReference>
<feature type="compositionally biased region" description="Polar residues" evidence="11">
    <location>
        <begin position="1549"/>
        <end position="1558"/>
    </location>
</feature>
<dbReference type="PROSITE" id="PS50280">
    <property type="entry name" value="SET"/>
    <property type="match status" value="1"/>
</dbReference>
<feature type="domain" description="SET" evidence="14">
    <location>
        <begin position="2192"/>
        <end position="2309"/>
    </location>
</feature>
<feature type="domain" description="Post-SET" evidence="15">
    <location>
        <begin position="2315"/>
        <end position="2331"/>
    </location>
</feature>
<feature type="transmembrane region" description="Helical" evidence="12">
    <location>
        <begin position="809"/>
        <end position="829"/>
    </location>
</feature>
<keyword evidence="17" id="KW-1185">Reference proteome</keyword>
<feature type="compositionally biased region" description="Polar residues" evidence="11">
    <location>
        <begin position="490"/>
        <end position="506"/>
    </location>
</feature>
<dbReference type="SUPFAM" id="SSF54928">
    <property type="entry name" value="RNA-binding domain, RBD"/>
    <property type="match status" value="1"/>
</dbReference>
<feature type="region of interest" description="Disordered" evidence="11">
    <location>
        <begin position="402"/>
        <end position="440"/>
    </location>
</feature>
<feature type="transmembrane region" description="Helical" evidence="12">
    <location>
        <begin position="208"/>
        <end position="230"/>
    </location>
</feature>
<feature type="chain" id="PRO_5012688021" description="RRM domain-containing protein" evidence="13">
    <location>
        <begin position="29"/>
        <end position="2331"/>
    </location>
</feature>
<organism evidence="16 17">
    <name type="scientific">Absidia repens</name>
    <dbReference type="NCBI Taxonomy" id="90262"/>
    <lineage>
        <taxon>Eukaryota</taxon>
        <taxon>Fungi</taxon>
        <taxon>Fungi incertae sedis</taxon>
        <taxon>Mucoromycota</taxon>
        <taxon>Mucoromycotina</taxon>
        <taxon>Mucoromycetes</taxon>
        <taxon>Mucorales</taxon>
        <taxon>Cunninghamellaceae</taxon>
        <taxon>Absidia</taxon>
    </lineage>
</organism>
<feature type="compositionally biased region" description="Basic residues" evidence="11">
    <location>
        <begin position="1936"/>
        <end position="1946"/>
    </location>
</feature>
<feature type="region of interest" description="Disordered" evidence="11">
    <location>
        <begin position="1740"/>
        <end position="1836"/>
    </location>
</feature>
<keyword evidence="9 12" id="KW-1133">Transmembrane helix</keyword>
<feature type="transmembrane region" description="Helical" evidence="12">
    <location>
        <begin position="781"/>
        <end position="802"/>
    </location>
</feature>
<dbReference type="InterPro" id="IPR037841">
    <property type="entry name" value="SET_SETD1A/B"/>
</dbReference>
<evidence type="ECO:0000256" key="7">
    <source>
        <dbReference type="ARBA" id="ARBA00022692"/>
    </source>
</evidence>
<evidence type="ECO:0000256" key="6">
    <source>
        <dbReference type="ARBA" id="ARBA00022691"/>
    </source>
</evidence>
<feature type="compositionally biased region" description="Acidic residues" evidence="11">
    <location>
        <begin position="2074"/>
        <end position="2087"/>
    </location>
</feature>
<dbReference type="GO" id="GO:0016020">
    <property type="term" value="C:membrane"/>
    <property type="evidence" value="ECO:0007669"/>
    <property type="project" value="UniProtKB-SubCell"/>
</dbReference>
<feature type="compositionally biased region" description="Acidic residues" evidence="11">
    <location>
        <begin position="1781"/>
        <end position="1791"/>
    </location>
</feature>
<feature type="compositionally biased region" description="Low complexity" evidence="11">
    <location>
        <begin position="645"/>
        <end position="661"/>
    </location>
</feature>
<dbReference type="CDD" id="cd19169">
    <property type="entry name" value="SET_SETD1"/>
    <property type="match status" value="1"/>
</dbReference>
<evidence type="ECO:0000256" key="1">
    <source>
        <dbReference type="ARBA" id="ARBA00004141"/>
    </source>
</evidence>
<feature type="compositionally biased region" description="Low complexity" evidence="11">
    <location>
        <begin position="1302"/>
        <end position="1333"/>
    </location>
</feature>
<keyword evidence="4" id="KW-0489">Methyltransferase</keyword>
<evidence type="ECO:0000256" key="11">
    <source>
        <dbReference type="SAM" id="MobiDB-lite"/>
    </source>
</evidence>
<evidence type="ECO:0000259" key="15">
    <source>
        <dbReference type="PROSITE" id="PS50868"/>
    </source>
</evidence>
<evidence type="ECO:0000313" key="17">
    <source>
        <dbReference type="Proteomes" id="UP000193560"/>
    </source>
</evidence>
<dbReference type="GO" id="GO:0042800">
    <property type="term" value="F:histone H3K4 methyltransferase activity"/>
    <property type="evidence" value="ECO:0007669"/>
    <property type="project" value="InterPro"/>
</dbReference>
<feature type="region of interest" description="Disordered" evidence="11">
    <location>
        <begin position="642"/>
        <end position="664"/>
    </location>
</feature>
<dbReference type="PANTHER" id="PTHR12266:SF0">
    <property type="entry name" value="MITOCHONDRIAL SODIUM_CALCIUM EXCHANGER PROTEIN"/>
    <property type="match status" value="1"/>
</dbReference>
<feature type="transmembrane region" description="Helical" evidence="12">
    <location>
        <begin position="155"/>
        <end position="176"/>
    </location>
</feature>
<dbReference type="SMART" id="SM00508">
    <property type="entry name" value="PostSET"/>
    <property type="match status" value="1"/>
</dbReference>
<evidence type="ECO:0000256" key="13">
    <source>
        <dbReference type="SAM" id="SignalP"/>
    </source>
</evidence>
<evidence type="ECO:0000259" key="14">
    <source>
        <dbReference type="PROSITE" id="PS50280"/>
    </source>
</evidence>
<sequence length="2331" mass="257607">MITYNRKLFYGLCVGFIILWCIFGSSSPEPPSELLASASHKKCSHIERHKDECAYVKSACTGFSGMYLKFYYCSQVWRPLSVTFLVSGLLLLFGAVSVVASDFFCPNLQTISTKLKLSESMAGVTILAFGNGSPDLFSTFSAMNSGSGSLAIGELIGAAFFIVSVVSGSMGIIRPFRSKRITFMRDASYLTGAIIMITWIVYHQRICWYHGVALITYYVSYVLIVVFGTYHFPDSETPAGLESKSFNHSINEQLVNEASRLLGNQDIDGKPPRLSIPEHGFLPQSSSSSQNHFGHVIRPVSINSSQHSLRSSLRLDSMYGPRTASTNGSISSRLYRHAMAPRVGIRTSVFSAIELQEQVTSIRRANSIQLVPTQRQHDHSVNTPNWRRPLEYSAPNIQFVRRPDDGWATQRSTYPDDRAPRQATLQQRTPEAGMFDGGNNGNRDDYFAYISANQLHNNSNAEDSLAPPNPSASQSTTSVPEIRLAPPTSRPQQHQQNQNKTATDYGNASGHGVAHILHTTADVDYMDDNDHHSISVALPTPDPNKTLPSAPEFLLTDSKPSMVMIGFVSMSLQTYMTLEDILLTLCPTLQDWSNKTTFAKLSSLVALPLVLVFTLTLPVVESDDIKIDDFEVAVMENTPLVSTAQPQPQQQYQQQQQQQYPSREYYASNPSSANYLTLPTPSNIPTSTKSTSSRNTTNCYLAVPEATTSASSLSSPTDQIHQQQRSNESSAVDNCSIGLTDDGDYFMDSQPEWCQWLVIVQSVCACTFAFSVMAVNGYITLQYISIGTGLGCILALTIMFYTDPKRQPSWYWCLSFAGFVIALNWIFLIANEMVGLLQALGAIFDISEAIMGLTIFAVGSSVGDLVANTAIAKMGFPTMAISACYAGPLLNMVLGVGLSSTYQTLLTGMPYKLDIAPTILLSSAGLITVLLSTLIVVNLNGYCINKELGWWMIAVSLSKQEPSTSTHAVNVSTSATKSNRAIDDPDLDHGQTTLDSKDIYQYKDAKNNMTQQDPRLQALNYGKHLSKGQKAYRTKLIRVRYQHDEHSLQSEQLAAVLLTNLSPLTSEAQIATYLSVYGQVDRVEIQRHPATGGSLGIALVGFGDNGQMAAKKAVSDGTRKMGPATNVKIKHDPTGEKLKAAVVEASSNNDQTTNMKDPTLNPLLTSDRTSTTSSASPPPPPPPRPLDSYSKRAYGSTYRHDTEFINRETSRWSKYDNNYRYHQHSREYPERRYYKDDRYREPSHPSSSLYTYPSTSSSHPSYSSNSHGSDRYISTSRSSSSSYGNTPPPPPPPGTSSKWDQSKQSLSSGSASIYSTYNSRNRSRSPVRSVGGRDLSRGHYENGYSSRHRSTYDSSSWDRDWDRRRKQSDSWASSTRDDNRRSREERQHLSNEKQSTLVISRKDLPFVRGILEELRIVFYPHRSLDIYHDENVWCIVFDSIDAAKRALAAMEGQSLLGYVLHITLQASSTSDDSYSSTTTQGLSAPLHGPSHDMPTPLSEPVLSSTSPKPNDDDLIYSTATTTTTTAATTAPVSIATTNTNPVMTDESLPDTNTLDNTTPAMHMSKFSAIPHQTQATTNQPPSSSKQTSVKDHVKQLLLEQLSDVFLKDLKNRVVGPCIYDFLNPALHNKASSKRVDLATATSTSSASGTTLDNTKNGPFLSLSSSTLSSSVSAGASAVKANDQNTMKTDITASTDDRTTTLNHIHIGIKKEVDGLFALPKPEENLIEGTLPSLGKLPRFKKRTNGLATPDGNGTVHALKRLHQRTSPTPKRSDRTMNDSDTFNEDHDDDDFPTVKTNGKAKLQRKRPSTIPSSNDSSTPTLPNSERSTSTDFFSNSEDEPFAATVDQYSDNEVTVTTNTVKGSVGRKKQRRIRDFISSDDEESEVDQQAHETFLRQLHQPDTRDDEYDQQIAVKTEIAEANGASDSGLDDNTPLDRHHKKQTKSTKRREFTDGQKQLGDLDVSELTPLSSNISKGQKKRKKGASSALQQRKLTKVSKGNKGSDFDIDIGGTSDDEMDINVRMHQPQSQSDSGVNGMDMDDNNDGKPSTTTNYLEPADFDQEAYERMLLAPDSSSNEDEENGNGDGEEQVNALDLHPDWDPFRLVQDGEDFGFLRLAILEKLGFGANIPEMDKLTEKAGGGCARSRGYSMISDAEKRPNRVNNRRFVVGMVMQKKTMADSDILKFNQLKGRKKQLRFAKSPIHDWGLYAEEHIDANDMVIEYVGEVIRQQVAEEREKIYERCGIGSSYLFRVDDDIVIDATKKGSIARFINHCCSPNCSAKIITVDKQKKIVIYANRDIEPGEEITYDYKFPLEDDKIPCLCGSKFCKGTLN</sequence>
<dbReference type="GO" id="GO:0048188">
    <property type="term" value="C:Set1C/COMPASS complex"/>
    <property type="evidence" value="ECO:0007669"/>
    <property type="project" value="InterPro"/>
</dbReference>
<feature type="compositionally biased region" description="Polar residues" evidence="11">
    <location>
        <begin position="1809"/>
        <end position="1835"/>
    </location>
</feature>
<feature type="compositionally biased region" description="Polar residues" evidence="11">
    <location>
        <begin position="965"/>
        <end position="979"/>
    </location>
</feature>
<keyword evidence="6" id="KW-0949">S-adenosyl-L-methionine</keyword>
<feature type="transmembrane region" description="Helical" evidence="12">
    <location>
        <begin position="919"/>
        <end position="939"/>
    </location>
</feature>
<dbReference type="GO" id="GO:0032259">
    <property type="term" value="P:methylation"/>
    <property type="evidence" value="ECO:0007669"/>
    <property type="project" value="UniProtKB-KW"/>
</dbReference>
<dbReference type="Pfam" id="PF00856">
    <property type="entry name" value="SET"/>
    <property type="match status" value="1"/>
</dbReference>
<proteinExistence type="inferred from homology"/>
<dbReference type="InterPro" id="IPR046341">
    <property type="entry name" value="SET_dom_sf"/>
</dbReference>
<feature type="compositionally biased region" description="Low complexity" evidence="11">
    <location>
        <begin position="1244"/>
        <end position="1267"/>
    </location>
</feature>